<dbReference type="RefSeq" id="WP_044444060.1">
    <property type="nucleotide sequence ID" value="NZ_JAUCFB010000001.1"/>
</dbReference>
<dbReference type="InterPro" id="IPR010380">
    <property type="entry name" value="DUF975"/>
</dbReference>
<name>A0A0D6SFF5_BACMY</name>
<dbReference type="EMBL" id="LRPH01000047">
    <property type="protein sequence ID" value="KWU63529.1"/>
    <property type="molecule type" value="Genomic_DNA"/>
</dbReference>
<feature type="transmembrane region" description="Helical" evidence="1">
    <location>
        <begin position="165"/>
        <end position="191"/>
    </location>
</feature>
<dbReference type="PATRIC" id="fig|1405.14.peg.1414"/>
<evidence type="ECO:0000313" key="2">
    <source>
        <dbReference type="EMBL" id="KWU63529.1"/>
    </source>
</evidence>
<protein>
    <recommendedName>
        <fullName evidence="4">Integral membrane protein</fullName>
    </recommendedName>
</protein>
<dbReference type="PANTHER" id="PTHR40076">
    <property type="entry name" value="MEMBRANE PROTEIN-RELATED"/>
    <property type="match status" value="1"/>
</dbReference>
<keyword evidence="1" id="KW-0472">Membrane</keyword>
<dbReference type="Proteomes" id="UP000065797">
    <property type="component" value="Unassembled WGS sequence"/>
</dbReference>
<reference evidence="2 3" key="1">
    <citation type="submission" date="2016-01" db="EMBL/GenBank/DDBJ databases">
        <authorList>
            <person name="McClelland M."/>
            <person name="Jain A."/>
            <person name="Saraogi P."/>
            <person name="Mendelson R."/>
            <person name="Westerman R."/>
            <person name="SanMiguel P."/>
            <person name="Csonka L."/>
        </authorList>
    </citation>
    <scope>NUCLEOTIDE SEQUENCE [LARGE SCALE GENOMIC DNA]</scope>
    <source>
        <strain evidence="2 3">PE8-15</strain>
    </source>
</reference>
<gene>
    <name evidence="2" type="ORF">AWW70_13275</name>
</gene>
<proteinExistence type="predicted"/>
<keyword evidence="1" id="KW-1133">Transmembrane helix</keyword>
<keyword evidence="1" id="KW-0812">Transmembrane</keyword>
<feature type="transmembrane region" description="Helical" evidence="1">
    <location>
        <begin position="21"/>
        <end position="48"/>
    </location>
</feature>
<feature type="transmembrane region" description="Helical" evidence="1">
    <location>
        <begin position="104"/>
        <end position="127"/>
    </location>
</feature>
<organism evidence="2 3">
    <name type="scientific">Bacillus mycoides</name>
    <dbReference type="NCBI Taxonomy" id="1405"/>
    <lineage>
        <taxon>Bacteria</taxon>
        <taxon>Bacillati</taxon>
        <taxon>Bacillota</taxon>
        <taxon>Bacilli</taxon>
        <taxon>Bacillales</taxon>
        <taxon>Bacillaceae</taxon>
        <taxon>Bacillus</taxon>
        <taxon>Bacillus cereus group</taxon>
    </lineage>
</organism>
<evidence type="ECO:0008006" key="4">
    <source>
        <dbReference type="Google" id="ProtNLM"/>
    </source>
</evidence>
<sequence>MISQLKREALDALKGKWGLAVGATLLLGILIGAVELLITGVFSMFWGWEEASDSLTVSIIAMLVIGPLTIGAYYLVLNVIRETSARIGDLFRWFSDGSKLMKSFLTYLLMYVYLMLWTLLLIIPGIIKSFSYSMTYFILNDRPEYTANQAITESRHMMNGHKMDYFLLCLSFLGWFILSILTLGIGFLWLVPYFYTTSAAFYEEISKEYYKKEGTTF</sequence>
<dbReference type="PANTHER" id="PTHR40076:SF1">
    <property type="entry name" value="MEMBRANE PROTEIN"/>
    <property type="match status" value="1"/>
</dbReference>
<dbReference type="Pfam" id="PF06161">
    <property type="entry name" value="DUF975"/>
    <property type="match status" value="1"/>
</dbReference>
<comment type="caution">
    <text evidence="2">The sequence shown here is derived from an EMBL/GenBank/DDBJ whole genome shotgun (WGS) entry which is preliminary data.</text>
</comment>
<accession>A0A0D6SFF5</accession>
<evidence type="ECO:0000256" key="1">
    <source>
        <dbReference type="SAM" id="Phobius"/>
    </source>
</evidence>
<feature type="transmembrane region" description="Helical" evidence="1">
    <location>
        <begin position="54"/>
        <end position="76"/>
    </location>
</feature>
<dbReference type="AlphaFoldDB" id="A0A0D6SFF5"/>
<evidence type="ECO:0000313" key="3">
    <source>
        <dbReference type="Proteomes" id="UP000065797"/>
    </source>
</evidence>